<evidence type="ECO:0000256" key="1">
    <source>
        <dbReference type="ARBA" id="ARBA00004651"/>
    </source>
</evidence>
<evidence type="ECO:0000256" key="4">
    <source>
        <dbReference type="ARBA" id="ARBA00022989"/>
    </source>
</evidence>
<dbReference type="InterPro" id="IPR003740">
    <property type="entry name" value="YitT"/>
</dbReference>
<evidence type="ECO:0000259" key="7">
    <source>
        <dbReference type="Pfam" id="PF10035"/>
    </source>
</evidence>
<evidence type="ECO:0000256" key="2">
    <source>
        <dbReference type="ARBA" id="ARBA00022475"/>
    </source>
</evidence>
<keyword evidence="3 6" id="KW-0812">Transmembrane</keyword>
<evidence type="ECO:0000313" key="9">
    <source>
        <dbReference type="Proteomes" id="UP001065549"/>
    </source>
</evidence>
<keyword evidence="2" id="KW-1003">Cell membrane</keyword>
<feature type="transmembrane region" description="Helical" evidence="6">
    <location>
        <begin position="118"/>
        <end position="138"/>
    </location>
</feature>
<keyword evidence="9" id="KW-1185">Reference proteome</keyword>
<reference evidence="8" key="1">
    <citation type="submission" date="2022-09" db="EMBL/GenBank/DDBJ databases">
        <title>Culturomic study of gut microbiota in children with autism spectrum disorder.</title>
        <authorList>
            <person name="Efimov B.A."/>
            <person name="Chaplin A.V."/>
            <person name="Sokolova S.R."/>
            <person name="Pikina A.P."/>
            <person name="Korzhanova M."/>
            <person name="Belova V."/>
            <person name="Korostin D."/>
        </authorList>
    </citation>
    <scope>NUCLEOTIDE SEQUENCE</scope>
    <source>
        <strain evidence="8">ASD5510</strain>
    </source>
</reference>
<dbReference type="Pfam" id="PF10035">
    <property type="entry name" value="DUF2179"/>
    <property type="match status" value="1"/>
</dbReference>
<dbReference type="PIRSF" id="PIRSF006483">
    <property type="entry name" value="Membrane_protein_YitT"/>
    <property type="match status" value="1"/>
</dbReference>
<feature type="transmembrane region" description="Helical" evidence="6">
    <location>
        <begin position="66"/>
        <end position="84"/>
    </location>
</feature>
<name>A0A9J6QP71_9FIRM</name>
<proteinExistence type="predicted"/>
<dbReference type="PANTHER" id="PTHR33545:SF5">
    <property type="entry name" value="UPF0750 MEMBRANE PROTEIN YITT"/>
    <property type="match status" value="1"/>
</dbReference>
<keyword evidence="4 6" id="KW-1133">Transmembrane helix</keyword>
<dbReference type="InterPro" id="IPR015867">
    <property type="entry name" value="N-reg_PII/ATP_PRibTrfase_C"/>
</dbReference>
<accession>A0A9J6QP71</accession>
<comment type="caution">
    <text evidence="8">The sequence shown here is derived from an EMBL/GenBank/DDBJ whole genome shotgun (WGS) entry which is preliminary data.</text>
</comment>
<dbReference type="EMBL" id="JAOSHN010000005">
    <property type="protein sequence ID" value="MCU7379160.1"/>
    <property type="molecule type" value="Genomic_DNA"/>
</dbReference>
<dbReference type="InterPro" id="IPR019264">
    <property type="entry name" value="DUF2179"/>
</dbReference>
<dbReference type="InterPro" id="IPR051461">
    <property type="entry name" value="UPF0750_membrane"/>
</dbReference>
<evidence type="ECO:0000256" key="5">
    <source>
        <dbReference type="ARBA" id="ARBA00023136"/>
    </source>
</evidence>
<dbReference type="PANTHER" id="PTHR33545">
    <property type="entry name" value="UPF0750 MEMBRANE PROTEIN YITT-RELATED"/>
    <property type="match status" value="1"/>
</dbReference>
<organism evidence="8 9">
    <name type="scientific">Hominibacterium faecale</name>
    <dbReference type="NCBI Taxonomy" id="2839743"/>
    <lineage>
        <taxon>Bacteria</taxon>
        <taxon>Bacillati</taxon>
        <taxon>Bacillota</taxon>
        <taxon>Clostridia</taxon>
        <taxon>Peptostreptococcales</taxon>
        <taxon>Anaerovoracaceae</taxon>
        <taxon>Hominibacterium</taxon>
    </lineage>
</organism>
<feature type="transmembrane region" description="Helical" evidence="6">
    <location>
        <begin position="188"/>
        <end position="208"/>
    </location>
</feature>
<dbReference type="Pfam" id="PF02588">
    <property type="entry name" value="YitT_membrane"/>
    <property type="match status" value="1"/>
</dbReference>
<dbReference type="Gene3D" id="3.30.70.120">
    <property type="match status" value="1"/>
</dbReference>
<feature type="transmembrane region" description="Helical" evidence="6">
    <location>
        <begin position="158"/>
        <end position="182"/>
    </location>
</feature>
<keyword evidence="5 6" id="KW-0472">Membrane</keyword>
<feature type="transmembrane region" description="Helical" evidence="6">
    <location>
        <begin position="91"/>
        <end position="106"/>
    </location>
</feature>
<evidence type="ECO:0000256" key="3">
    <source>
        <dbReference type="ARBA" id="ARBA00022692"/>
    </source>
</evidence>
<dbReference type="Proteomes" id="UP001065549">
    <property type="component" value="Unassembled WGS sequence"/>
</dbReference>
<gene>
    <name evidence="8" type="ORF">OBO34_12470</name>
</gene>
<dbReference type="AlphaFoldDB" id="A0A9J6QP71"/>
<sequence length="301" mass="33398">MSKIKEPKLVKEQVKAAAVDLFFMLAACCVGAFSTVGVMIPNGLTSGGLTGIVRIVQNYVPLDFSLLYYGGSILILIIAVIFLGLREFRKILLLTIVYPAVMFLFEKLDLQLLEDKDVLLAAVFCGVFSGICVGLVFWRGYSFSGTEAIAKILKKKLFPYYSLSKILLAIDGVIIVVSAFIFGRNIALYALITQVIISRMVDIVMYGFETKIVRLEIITSQDQAVSRYIIEDIQRGVSSVKITGEYTKNQYTQLSVMCSPRESILVKRKVAELDKKALVTVLPVETVWGTGEGFNDLEKDQ</sequence>
<feature type="transmembrane region" description="Helical" evidence="6">
    <location>
        <begin position="21"/>
        <end position="40"/>
    </location>
</feature>
<feature type="domain" description="DUF2179" evidence="7">
    <location>
        <begin position="235"/>
        <end position="289"/>
    </location>
</feature>
<dbReference type="GO" id="GO:0005886">
    <property type="term" value="C:plasma membrane"/>
    <property type="evidence" value="ECO:0007669"/>
    <property type="project" value="UniProtKB-SubCell"/>
</dbReference>
<protein>
    <submittedName>
        <fullName evidence="8">YitT family protein</fullName>
    </submittedName>
</protein>
<dbReference type="RefSeq" id="WP_253020061.1">
    <property type="nucleotide sequence ID" value="NZ_JAOSHN010000005.1"/>
</dbReference>
<evidence type="ECO:0000256" key="6">
    <source>
        <dbReference type="SAM" id="Phobius"/>
    </source>
</evidence>
<comment type="subcellular location">
    <subcellularLocation>
        <location evidence="1">Cell membrane</location>
        <topology evidence="1">Multi-pass membrane protein</topology>
    </subcellularLocation>
</comment>
<evidence type="ECO:0000313" key="8">
    <source>
        <dbReference type="EMBL" id="MCU7379160.1"/>
    </source>
</evidence>